<comment type="caution">
    <text evidence="1">The sequence shown here is derived from an EMBL/GenBank/DDBJ whole genome shotgun (WGS) entry which is preliminary data.</text>
</comment>
<dbReference type="RefSeq" id="WP_181054981.1">
    <property type="nucleotide sequence ID" value="NZ_JACDXJ010000005.1"/>
</dbReference>
<evidence type="ECO:0000313" key="2">
    <source>
        <dbReference type="Proteomes" id="UP000572984"/>
    </source>
</evidence>
<proteinExistence type="predicted"/>
<reference evidence="1 2" key="1">
    <citation type="submission" date="2020-07" db="EMBL/GenBank/DDBJ databases">
        <title>Draft genome and description of Microvirga mediterraneensis Marseille-Q2068 sp. nov.</title>
        <authorList>
            <person name="Boxberger M."/>
        </authorList>
    </citation>
    <scope>NUCLEOTIDE SEQUENCE [LARGE SCALE GENOMIC DNA]</scope>
    <source>
        <strain evidence="1 2">Marseille-Q2068</strain>
    </source>
</reference>
<dbReference type="AlphaFoldDB" id="A0A838BWA4"/>
<gene>
    <name evidence="1" type="ORF">H0S73_25270</name>
</gene>
<dbReference type="Pfam" id="PF20538">
    <property type="entry name" value="DUF6753"/>
    <property type="match status" value="1"/>
</dbReference>
<dbReference type="InterPro" id="IPR046641">
    <property type="entry name" value="DUF6753"/>
</dbReference>
<keyword evidence="2" id="KW-1185">Reference proteome</keyword>
<dbReference type="Proteomes" id="UP000572984">
    <property type="component" value="Unassembled WGS sequence"/>
</dbReference>
<name>A0A838BWA4_9HYPH</name>
<evidence type="ECO:0000313" key="1">
    <source>
        <dbReference type="EMBL" id="MBA1159392.1"/>
    </source>
</evidence>
<organism evidence="1 2">
    <name type="scientific">Microvirga mediterraneensis</name>
    <dbReference type="NCBI Taxonomy" id="2754695"/>
    <lineage>
        <taxon>Bacteria</taxon>
        <taxon>Pseudomonadati</taxon>
        <taxon>Pseudomonadota</taxon>
        <taxon>Alphaproteobacteria</taxon>
        <taxon>Hyphomicrobiales</taxon>
        <taxon>Methylobacteriaceae</taxon>
        <taxon>Microvirga</taxon>
    </lineage>
</organism>
<sequence>MKDAFETLVGRPMSDAERQKLLKVRDALGIRDNDALWSLIIALEYYRSYHERIPAKLGAALDEALVKTKETADAVMAASSQEALKKLSESVAGVAQKVAADAAGTKQLRAFALAVGVSVLALAGVWWQASRWGSERGYAEAYAMARDEKVAAEWGNSADGRLAKRMADTGLLRRVAECTGEKWVRKPASDGRMACFVDVAGAGGWYLP</sequence>
<protein>
    <submittedName>
        <fullName evidence="1">Protein mobE</fullName>
    </submittedName>
</protein>
<dbReference type="EMBL" id="JACDXJ010000005">
    <property type="protein sequence ID" value="MBA1159392.1"/>
    <property type="molecule type" value="Genomic_DNA"/>
</dbReference>
<accession>A0A838BWA4</accession>